<name>A0AAQ4DQD6_AMBAM</name>
<keyword evidence="3" id="KW-1185">Reference proteome</keyword>
<reference evidence="2 3" key="1">
    <citation type="journal article" date="2023" name="Arcadia Sci">
        <title>De novo assembly of a long-read Amblyomma americanum tick genome.</title>
        <authorList>
            <person name="Chou S."/>
            <person name="Poskanzer K.E."/>
            <person name="Rollins M."/>
            <person name="Thuy-Boun P.S."/>
        </authorList>
    </citation>
    <scope>NUCLEOTIDE SEQUENCE [LARGE SCALE GENOMIC DNA]</scope>
    <source>
        <strain evidence="2">F_SG_1</strain>
        <tissue evidence="2">Salivary glands</tissue>
    </source>
</reference>
<gene>
    <name evidence="2" type="ORF">V5799_032715</name>
</gene>
<protein>
    <recommendedName>
        <fullName evidence="4">Secreted protein</fullName>
    </recommendedName>
</protein>
<evidence type="ECO:0000313" key="3">
    <source>
        <dbReference type="Proteomes" id="UP001321473"/>
    </source>
</evidence>
<accession>A0AAQ4DQD6</accession>
<feature type="signal peptide" evidence="1">
    <location>
        <begin position="1"/>
        <end position="22"/>
    </location>
</feature>
<evidence type="ECO:0000313" key="2">
    <source>
        <dbReference type="EMBL" id="KAK8764676.1"/>
    </source>
</evidence>
<organism evidence="2 3">
    <name type="scientific">Amblyomma americanum</name>
    <name type="common">Lone star tick</name>
    <dbReference type="NCBI Taxonomy" id="6943"/>
    <lineage>
        <taxon>Eukaryota</taxon>
        <taxon>Metazoa</taxon>
        <taxon>Ecdysozoa</taxon>
        <taxon>Arthropoda</taxon>
        <taxon>Chelicerata</taxon>
        <taxon>Arachnida</taxon>
        <taxon>Acari</taxon>
        <taxon>Parasitiformes</taxon>
        <taxon>Ixodida</taxon>
        <taxon>Ixodoidea</taxon>
        <taxon>Ixodidae</taxon>
        <taxon>Amblyomminae</taxon>
        <taxon>Amblyomma</taxon>
    </lineage>
</organism>
<sequence>MKALLCFLGVLAALQFTERTHAVDSSITGYEKYRELTADLREVTEHPKTAQSPQHLQARGDLDASAKEAAEGFRRMKNALVDVWSQFRKHMDTVFQE</sequence>
<evidence type="ECO:0008006" key="4">
    <source>
        <dbReference type="Google" id="ProtNLM"/>
    </source>
</evidence>
<evidence type="ECO:0000256" key="1">
    <source>
        <dbReference type="SAM" id="SignalP"/>
    </source>
</evidence>
<feature type="chain" id="PRO_5042834968" description="Secreted protein" evidence="1">
    <location>
        <begin position="23"/>
        <end position="97"/>
    </location>
</feature>
<dbReference type="AlphaFoldDB" id="A0AAQ4DQD6"/>
<dbReference type="Proteomes" id="UP001321473">
    <property type="component" value="Unassembled WGS sequence"/>
</dbReference>
<comment type="caution">
    <text evidence="2">The sequence shown here is derived from an EMBL/GenBank/DDBJ whole genome shotgun (WGS) entry which is preliminary data.</text>
</comment>
<keyword evidence="1" id="KW-0732">Signal</keyword>
<dbReference type="EMBL" id="JARKHS020028112">
    <property type="protein sequence ID" value="KAK8764676.1"/>
    <property type="molecule type" value="Genomic_DNA"/>
</dbReference>
<proteinExistence type="predicted"/>